<proteinExistence type="predicted"/>
<dbReference type="PANTHER" id="PTHR42073">
    <property type="entry name" value="MEIOTIC EXPRESSION UP-REGULATED PROTEIN 6"/>
    <property type="match status" value="1"/>
</dbReference>
<name>A0ABP0E036_9PEZI</name>
<feature type="compositionally biased region" description="Polar residues" evidence="1">
    <location>
        <begin position="205"/>
        <end position="218"/>
    </location>
</feature>
<feature type="compositionally biased region" description="Low complexity" evidence="1">
    <location>
        <begin position="321"/>
        <end position="336"/>
    </location>
</feature>
<feature type="region of interest" description="Disordered" evidence="1">
    <location>
        <begin position="407"/>
        <end position="557"/>
    </location>
</feature>
<feature type="region of interest" description="Disordered" evidence="1">
    <location>
        <begin position="204"/>
        <end position="336"/>
    </location>
</feature>
<dbReference type="EMBL" id="CAWUON010000122">
    <property type="protein sequence ID" value="CAK7273829.1"/>
    <property type="molecule type" value="Genomic_DNA"/>
</dbReference>
<dbReference type="SUPFAM" id="SSF50729">
    <property type="entry name" value="PH domain-like"/>
    <property type="match status" value="1"/>
</dbReference>
<dbReference type="SMART" id="SM00233">
    <property type="entry name" value="PH"/>
    <property type="match status" value="1"/>
</dbReference>
<feature type="compositionally biased region" description="Low complexity" evidence="1">
    <location>
        <begin position="535"/>
        <end position="557"/>
    </location>
</feature>
<feature type="region of interest" description="Disordered" evidence="1">
    <location>
        <begin position="27"/>
        <end position="80"/>
    </location>
</feature>
<feature type="compositionally biased region" description="Low complexity" evidence="1">
    <location>
        <begin position="231"/>
        <end position="265"/>
    </location>
</feature>
<evidence type="ECO:0000256" key="1">
    <source>
        <dbReference type="SAM" id="MobiDB-lite"/>
    </source>
</evidence>
<feature type="compositionally biased region" description="Low complexity" evidence="1">
    <location>
        <begin position="27"/>
        <end position="48"/>
    </location>
</feature>
<dbReference type="Proteomes" id="UP001642502">
    <property type="component" value="Unassembled WGS sequence"/>
</dbReference>
<sequence>MAEEQKPVDIPAVEAPAVVEPVEAPAVVEAPSTETTAATEAPVETSTVDAAPETGADTEAPAAVEEPKKEAEPIEEGVLEAKGSGFPKSLLYTKKFFWFPKDAQSPADLATYLKSEKATDVAHHVVSWASETGKGLLFYGEKKGEKPHGVIHLADASEPTNEGTNKFQLTAKGHKHVFKAPTAADRDNWVAQIKAKIAEAKELATSVTESESYKTTLASLKPVKKEEAPKAAEPVAEEATTSDATPEATVEAPTTEAAPETTPVEVVKEEKKPRSSSRKRTSIFGSLLGGKKDEKKDVAAEPVTPEEVEAAPAPAEEESAEVPAVEAPVETSSEAVAEPAAEVAAVEAPKEVKTPPFIKRASIFGSLSFNKKKAEAAEVAPAPPVKDVIAEPAAVSETAPVIPAVEATAPLSTEDAPVAEVPATEAAPEAAVVAVSEKKEAKADKRKSSLPFNFGSKKDKSDDEGEKKSSGFSRLRNTVLGSRKDKSPGPAKTEEAAAAAAAEPSAAEASTDAAVNEAAAPVEAAAEETTSSSLPVEEAAIEAPKPIAEAPIVAATA</sequence>
<dbReference type="PROSITE" id="PS50003">
    <property type="entry name" value="PH_DOMAIN"/>
    <property type="match status" value="1"/>
</dbReference>
<dbReference type="Gene3D" id="2.30.29.30">
    <property type="entry name" value="Pleckstrin-homology domain (PH domain)/Phosphotyrosine-binding domain (PTB)"/>
    <property type="match status" value="1"/>
</dbReference>
<dbReference type="InterPro" id="IPR011993">
    <property type="entry name" value="PH-like_dom_sf"/>
</dbReference>
<dbReference type="PANTHER" id="PTHR42073:SF1">
    <property type="entry name" value="MEIOTIC EXPRESSION UP-REGULATED PROTEIN 6"/>
    <property type="match status" value="1"/>
</dbReference>
<feature type="compositionally biased region" description="Basic and acidic residues" evidence="1">
    <location>
        <begin position="290"/>
        <end position="299"/>
    </location>
</feature>
<dbReference type="InterPro" id="IPR039483">
    <property type="entry name" value="Meu6_PH_dom"/>
</dbReference>
<feature type="domain" description="PH" evidence="2">
    <location>
        <begin position="72"/>
        <end position="198"/>
    </location>
</feature>
<evidence type="ECO:0000313" key="4">
    <source>
        <dbReference type="Proteomes" id="UP001642502"/>
    </source>
</evidence>
<feature type="compositionally biased region" description="Low complexity" evidence="1">
    <location>
        <begin position="416"/>
        <end position="435"/>
    </location>
</feature>
<feature type="compositionally biased region" description="Acidic residues" evidence="1">
    <location>
        <begin position="304"/>
        <end position="320"/>
    </location>
</feature>
<feature type="compositionally biased region" description="Basic and acidic residues" evidence="1">
    <location>
        <begin position="436"/>
        <end position="447"/>
    </location>
</feature>
<keyword evidence="4" id="KW-1185">Reference proteome</keyword>
<protein>
    <recommendedName>
        <fullName evidence="2">PH domain-containing protein</fullName>
    </recommendedName>
</protein>
<dbReference type="InterPro" id="IPR001849">
    <property type="entry name" value="PH_domain"/>
</dbReference>
<gene>
    <name evidence="3" type="ORF">SEPCBS119000_005858</name>
</gene>
<dbReference type="InterPro" id="IPR039712">
    <property type="entry name" value="Meu6"/>
</dbReference>
<evidence type="ECO:0000313" key="3">
    <source>
        <dbReference type="EMBL" id="CAK7273829.1"/>
    </source>
</evidence>
<comment type="caution">
    <text evidence="3">The sequence shown here is derived from an EMBL/GenBank/DDBJ whole genome shotgun (WGS) entry which is preliminary data.</text>
</comment>
<organism evidence="3 4">
    <name type="scientific">Sporothrix epigloea</name>
    <dbReference type="NCBI Taxonomy" id="1892477"/>
    <lineage>
        <taxon>Eukaryota</taxon>
        <taxon>Fungi</taxon>
        <taxon>Dikarya</taxon>
        <taxon>Ascomycota</taxon>
        <taxon>Pezizomycotina</taxon>
        <taxon>Sordariomycetes</taxon>
        <taxon>Sordariomycetidae</taxon>
        <taxon>Ophiostomatales</taxon>
        <taxon>Ophiostomataceae</taxon>
        <taxon>Sporothrix</taxon>
    </lineage>
</organism>
<reference evidence="3 4" key="1">
    <citation type="submission" date="2024-01" db="EMBL/GenBank/DDBJ databases">
        <authorList>
            <person name="Allen C."/>
            <person name="Tagirdzhanova G."/>
        </authorList>
    </citation>
    <scope>NUCLEOTIDE SEQUENCE [LARGE SCALE GENOMIC DNA]</scope>
    <source>
        <strain evidence="3 4">CBS 119000</strain>
    </source>
</reference>
<evidence type="ECO:0000259" key="2">
    <source>
        <dbReference type="PROSITE" id="PS50003"/>
    </source>
</evidence>
<feature type="compositionally biased region" description="Low complexity" evidence="1">
    <location>
        <begin position="496"/>
        <end position="528"/>
    </location>
</feature>
<feature type="compositionally biased region" description="Basic and acidic residues" evidence="1">
    <location>
        <begin position="456"/>
        <end position="469"/>
    </location>
</feature>
<feature type="compositionally biased region" description="Basic and acidic residues" evidence="1">
    <location>
        <begin position="482"/>
        <end position="495"/>
    </location>
</feature>
<dbReference type="Pfam" id="PF15406">
    <property type="entry name" value="PH_6"/>
    <property type="match status" value="1"/>
</dbReference>
<accession>A0ABP0E036</accession>